<dbReference type="Proteomes" id="UP000233837">
    <property type="component" value="Unassembled WGS sequence"/>
</dbReference>
<name>A0A2I0W6Z1_9ASPA</name>
<evidence type="ECO:0000313" key="1">
    <source>
        <dbReference type="EMBL" id="PKU71425.1"/>
    </source>
</evidence>
<dbReference type="AlphaFoldDB" id="A0A2I0W6Z1"/>
<dbReference type="PANTHER" id="PTHR33710:SF71">
    <property type="entry name" value="ENDONUCLEASE_EXONUCLEASE_PHOSPHATASE DOMAIN-CONTAINING PROTEIN"/>
    <property type="match status" value="1"/>
</dbReference>
<proteinExistence type="predicted"/>
<dbReference type="SUPFAM" id="SSF56219">
    <property type="entry name" value="DNase I-like"/>
    <property type="match status" value="1"/>
</dbReference>
<dbReference type="PANTHER" id="PTHR33710">
    <property type="entry name" value="BNAC02G09200D PROTEIN"/>
    <property type="match status" value="1"/>
</dbReference>
<protein>
    <recommendedName>
        <fullName evidence="3">Threonine dehydratase</fullName>
    </recommendedName>
</protein>
<dbReference type="EMBL" id="KZ502877">
    <property type="protein sequence ID" value="PKU71425.1"/>
    <property type="molecule type" value="Genomic_DNA"/>
</dbReference>
<dbReference type="STRING" id="906689.A0A2I0W6Z1"/>
<dbReference type="InterPro" id="IPR036691">
    <property type="entry name" value="Endo/exonu/phosph_ase_sf"/>
</dbReference>
<reference evidence="1 2" key="1">
    <citation type="journal article" date="2016" name="Sci. Rep.">
        <title>The Dendrobium catenatum Lindl. genome sequence provides insights into polysaccharide synthase, floral development and adaptive evolution.</title>
        <authorList>
            <person name="Zhang G.Q."/>
            <person name="Xu Q."/>
            <person name="Bian C."/>
            <person name="Tsai W.C."/>
            <person name="Yeh C.M."/>
            <person name="Liu K.W."/>
            <person name="Yoshida K."/>
            <person name="Zhang L.S."/>
            <person name="Chang S.B."/>
            <person name="Chen F."/>
            <person name="Shi Y."/>
            <person name="Su Y.Y."/>
            <person name="Zhang Y.Q."/>
            <person name="Chen L.J."/>
            <person name="Yin Y."/>
            <person name="Lin M."/>
            <person name="Huang H."/>
            <person name="Deng H."/>
            <person name="Wang Z.W."/>
            <person name="Zhu S.L."/>
            <person name="Zhao X."/>
            <person name="Deng C."/>
            <person name="Niu S.C."/>
            <person name="Huang J."/>
            <person name="Wang M."/>
            <person name="Liu G.H."/>
            <person name="Yang H.J."/>
            <person name="Xiao X.J."/>
            <person name="Hsiao Y.Y."/>
            <person name="Wu W.L."/>
            <person name="Chen Y.Y."/>
            <person name="Mitsuda N."/>
            <person name="Ohme-Takagi M."/>
            <person name="Luo Y.B."/>
            <person name="Van de Peer Y."/>
            <person name="Liu Z.J."/>
        </authorList>
    </citation>
    <scope>NUCLEOTIDE SEQUENCE [LARGE SCALE GENOMIC DNA]</scope>
    <source>
        <tissue evidence="1">The whole plant</tissue>
    </source>
</reference>
<accession>A0A2I0W6Z1</accession>
<reference evidence="1 2" key="2">
    <citation type="journal article" date="2017" name="Nature">
        <title>The Apostasia genome and the evolution of orchids.</title>
        <authorList>
            <person name="Zhang G.Q."/>
            <person name="Liu K.W."/>
            <person name="Li Z."/>
            <person name="Lohaus R."/>
            <person name="Hsiao Y.Y."/>
            <person name="Niu S.C."/>
            <person name="Wang J.Y."/>
            <person name="Lin Y.C."/>
            <person name="Xu Q."/>
            <person name="Chen L.J."/>
            <person name="Yoshida K."/>
            <person name="Fujiwara S."/>
            <person name="Wang Z.W."/>
            <person name="Zhang Y.Q."/>
            <person name="Mitsuda N."/>
            <person name="Wang M."/>
            <person name="Liu G.H."/>
            <person name="Pecoraro L."/>
            <person name="Huang H.X."/>
            <person name="Xiao X.J."/>
            <person name="Lin M."/>
            <person name="Wu X.Y."/>
            <person name="Wu W.L."/>
            <person name="Chen Y.Y."/>
            <person name="Chang S.B."/>
            <person name="Sakamoto S."/>
            <person name="Ohme-Takagi M."/>
            <person name="Yagi M."/>
            <person name="Zeng S.J."/>
            <person name="Shen C.Y."/>
            <person name="Yeh C.M."/>
            <person name="Luo Y.B."/>
            <person name="Tsai W.C."/>
            <person name="Van de Peer Y."/>
            <person name="Liu Z.J."/>
        </authorList>
    </citation>
    <scope>NUCLEOTIDE SEQUENCE [LARGE SCALE GENOMIC DNA]</scope>
    <source>
        <tissue evidence="1">The whole plant</tissue>
    </source>
</reference>
<gene>
    <name evidence="1" type="ORF">MA16_Dca004267</name>
</gene>
<evidence type="ECO:0008006" key="3">
    <source>
        <dbReference type="Google" id="ProtNLM"/>
    </source>
</evidence>
<sequence>MGRLSLWEQIIDFATSSNGAWCVGGDFNIIFNANERLGGSLPNTKAMDEFTSMISQSDLQDIGFFGSSFTWSRGKFWQRLERILFNNDWIANFHMMHVEHLSRTASDHAPLLLTINANKHLAPSGFKFQNMWLNHVGFFNVVQENWHAPTFPDNNFYGMAKLWRKIGRLKQTLRWCNNHVFKNLFINIKEAENVVLDLENKVVINPDSVNISDLNNAKIKLSDLHDQEEIYWQQ</sequence>
<organism evidence="1 2">
    <name type="scientific">Dendrobium catenatum</name>
    <dbReference type="NCBI Taxonomy" id="906689"/>
    <lineage>
        <taxon>Eukaryota</taxon>
        <taxon>Viridiplantae</taxon>
        <taxon>Streptophyta</taxon>
        <taxon>Embryophyta</taxon>
        <taxon>Tracheophyta</taxon>
        <taxon>Spermatophyta</taxon>
        <taxon>Magnoliopsida</taxon>
        <taxon>Liliopsida</taxon>
        <taxon>Asparagales</taxon>
        <taxon>Orchidaceae</taxon>
        <taxon>Epidendroideae</taxon>
        <taxon>Malaxideae</taxon>
        <taxon>Dendrobiinae</taxon>
        <taxon>Dendrobium</taxon>
    </lineage>
</organism>
<keyword evidence="2" id="KW-1185">Reference proteome</keyword>
<evidence type="ECO:0000313" key="2">
    <source>
        <dbReference type="Proteomes" id="UP000233837"/>
    </source>
</evidence>
<dbReference type="Gene3D" id="3.60.10.10">
    <property type="entry name" value="Endonuclease/exonuclease/phosphatase"/>
    <property type="match status" value="1"/>
</dbReference>